<comment type="caution">
    <text evidence="1">The sequence shown here is derived from an EMBL/GenBank/DDBJ whole genome shotgun (WGS) entry which is preliminary data.</text>
</comment>
<protein>
    <submittedName>
        <fullName evidence="1">Uncharacterized protein</fullName>
    </submittedName>
</protein>
<reference evidence="2" key="1">
    <citation type="journal article" date="2019" name="Int. J. Syst. Evol. Microbiol.">
        <title>The Global Catalogue of Microorganisms (GCM) 10K type strain sequencing project: providing services to taxonomists for standard genome sequencing and annotation.</title>
        <authorList>
            <consortium name="The Broad Institute Genomics Platform"/>
            <consortium name="The Broad Institute Genome Sequencing Center for Infectious Disease"/>
            <person name="Wu L."/>
            <person name="Ma J."/>
        </authorList>
    </citation>
    <scope>NUCLEOTIDE SEQUENCE [LARGE SCALE GENOMIC DNA]</scope>
    <source>
        <strain evidence="2">CCUG 38813</strain>
    </source>
</reference>
<organism evidence="1 2">
    <name type="scientific">Massilia jejuensis</name>
    <dbReference type="NCBI Taxonomy" id="648894"/>
    <lineage>
        <taxon>Bacteria</taxon>
        <taxon>Pseudomonadati</taxon>
        <taxon>Pseudomonadota</taxon>
        <taxon>Betaproteobacteria</taxon>
        <taxon>Burkholderiales</taxon>
        <taxon>Oxalobacteraceae</taxon>
        <taxon>Telluria group</taxon>
        <taxon>Massilia</taxon>
    </lineage>
</organism>
<gene>
    <name evidence="1" type="ORF">ACFPOU_17035</name>
</gene>
<proteinExistence type="predicted"/>
<dbReference type="RefSeq" id="WP_379723792.1">
    <property type="nucleotide sequence ID" value="NZ_JBHSMS010000055.1"/>
</dbReference>
<keyword evidence="2" id="KW-1185">Reference proteome</keyword>
<evidence type="ECO:0000313" key="2">
    <source>
        <dbReference type="Proteomes" id="UP001596031"/>
    </source>
</evidence>
<accession>A0ABW0PJD2</accession>
<dbReference type="Proteomes" id="UP001596031">
    <property type="component" value="Unassembled WGS sequence"/>
</dbReference>
<dbReference type="EMBL" id="JBHSMS010000055">
    <property type="protein sequence ID" value="MFC5512810.1"/>
    <property type="molecule type" value="Genomic_DNA"/>
</dbReference>
<name>A0ABW0PJD2_9BURK</name>
<sequence>MIYPHPLLTKLTQGYVAWRGRNVEHFSFSDPEDELLAACRLASHCEMLEEKGFPVTARTCMNRLLFQQAPADTPWLKTMTSYYAIFADQTGQARRCIFALPDHAAVAIGVDDGQLAIAYGYEAAEWYGTGSLFHELQDQGLSCCATYGGNEYDPLVSLFTQVGLTPHLVETVLAMPVPERPQVAPAECMA</sequence>
<evidence type="ECO:0000313" key="1">
    <source>
        <dbReference type="EMBL" id="MFC5512810.1"/>
    </source>
</evidence>